<protein>
    <submittedName>
        <fullName evidence="4">Metallophosphoesterase</fullName>
    </submittedName>
</protein>
<dbReference type="Gene3D" id="2.40.160.50">
    <property type="entry name" value="membrane protein fhac: a member of the omp85/tpsb transporter family"/>
    <property type="match status" value="1"/>
</dbReference>
<comment type="caution">
    <text evidence="4">The sequence shown here is derived from an EMBL/GenBank/DDBJ whole genome shotgun (WGS) entry which is preliminary data.</text>
</comment>
<feature type="signal peptide" evidence="2">
    <location>
        <begin position="1"/>
        <end position="15"/>
    </location>
</feature>
<evidence type="ECO:0000313" key="4">
    <source>
        <dbReference type="EMBL" id="GAA4042664.1"/>
    </source>
</evidence>
<dbReference type="Gene3D" id="3.60.21.10">
    <property type="match status" value="2"/>
</dbReference>
<keyword evidence="2" id="KW-0732">Signal</keyword>
<gene>
    <name evidence="4" type="ORF">GCM10022409_30750</name>
</gene>
<dbReference type="Pfam" id="PF00149">
    <property type="entry name" value="Metallophos"/>
    <property type="match status" value="1"/>
</dbReference>
<keyword evidence="5" id="KW-1185">Reference proteome</keyword>
<evidence type="ECO:0000259" key="3">
    <source>
        <dbReference type="Pfam" id="PF00149"/>
    </source>
</evidence>
<dbReference type="SUPFAM" id="SSF56300">
    <property type="entry name" value="Metallo-dependent phosphatases"/>
    <property type="match status" value="1"/>
</dbReference>
<sequence length="1312" mass="147047">MLLCAVLALPFHALAQGESSQNPHVSRPNYRRGGLGWDKKLPPDSTRIRYSVFLIGDVGKPISKANGGEPSLNFLRKKIMEAGAKSTTVFLGDNVYEFGMPEEGAYDRKASEERLRDQIDVLRGYQGEKYMVPGNHDWKQGLKGGFEQVMREQRFAENYMASDSAAFSYTGDFITPSNGCPGPYEVRLQDDLVLITINSQWFLTNRNERPYGAGGGCGVEDETDFMTQLEDIIARNQNKNIMVVGHHPLFTDGVHGGYFTLGDHIFPLSIVYKYAFLPLPVIGSIYPFARKYGGISQDLAYPAYKAYKQGLMDIFNKYPNVIYAAGHEHNLQYFKEGATHFIVSGSGCKTQHVKPGDGGGALFSDKEKGWARVNYYDDGQVWTEYYIPEGKGDNARLVFRTPLYAKTTTGVASTPAAPVTPLDKQKKKDKDAVIAQVLPTRRPNFRDSSVVVAVNAGYNQHGKFHNWLLGEHYRKEWATPVKFPVLDLANNQGGLVPYKTGGGKQTASLKLRNEEGHNFSLRGIDKDPAAVLPEALRTGFAKDILQDQISAQHPYASFALPPLAAAAGILHTNPVRVYIPQDPLLGQYYGAFSNQAAALEEDAKDDQSNVASLNYAKNLVSTDKMLERLLEDNDNKIDQVAFARTRLFDMWIGDWDRHEDQWRWAEAKDKNGNRTFTAVPKDRDIAFFKGDGVLPFLISRKFAVRNFQNFGKDFGDYKGLNLTGLSNDRTFMGGVTREQWVAQGQYMKEHLTDAIIEKAFRDNWPKEIYDLHGPEIIAKLKSRRDLLPDVAGKYANLVADIVEVRGTEKNEKFTVERLPNGNAHLTVQKINKKGKLEQTVYDRTLEYGITDELRIYGISGQDVYDLKGKASKGIKIRLVAGTGRDSIMDNSNISGIRHKLQVYDADTGNVIKAGPDARLRLEPGVDVSRYDHPKRFDLKDYRLNYTGPALFFGFNIDDGFLIGGGVTHRRYGFRRDPFSSEQSVVANFAPARNGAFNIKYTGQFTRVFGKYDLRVAAQYYGPQLLYNFFGIGNNTANLATEDANRGVVTNRSVNSAYRVRFNSLMIAPTLERNLFSFMKLGVGPRYEQFRVEQSPIGSVIKDSIGADFDNRHFGIRSSDFQVNQYIGGLVYLNLDASSSPKNPRIGIRWYNEAQYNYQLNGENLQYGRLTSEIRAYLTPNLPFQITYAGRIGVARNLGDYRFYQANTLGGTTNLRGYRRTRFAGRSSLYANFEARVQLLSFNAYLFPGKLGIMGLADAGRVYSEQDTRTGFSSLHSGFGGGVYVDILKQAIINVTYTAGEEKLVFVGFDFLF</sequence>
<evidence type="ECO:0000256" key="1">
    <source>
        <dbReference type="SAM" id="MobiDB-lite"/>
    </source>
</evidence>
<accession>A0ABP7UG65</accession>
<dbReference type="InterPro" id="IPR004843">
    <property type="entry name" value="Calcineurin-like_PHP"/>
</dbReference>
<evidence type="ECO:0000313" key="5">
    <source>
        <dbReference type="Proteomes" id="UP001501469"/>
    </source>
</evidence>
<dbReference type="EMBL" id="BAABDK010000025">
    <property type="protein sequence ID" value="GAA4042664.1"/>
    <property type="molecule type" value="Genomic_DNA"/>
</dbReference>
<feature type="region of interest" description="Disordered" evidence="1">
    <location>
        <begin position="18"/>
        <end position="38"/>
    </location>
</feature>
<reference evidence="5" key="1">
    <citation type="journal article" date="2019" name="Int. J. Syst. Evol. Microbiol.">
        <title>The Global Catalogue of Microorganisms (GCM) 10K type strain sequencing project: providing services to taxonomists for standard genome sequencing and annotation.</title>
        <authorList>
            <consortium name="The Broad Institute Genomics Platform"/>
            <consortium name="The Broad Institute Genome Sequencing Center for Infectious Disease"/>
            <person name="Wu L."/>
            <person name="Ma J."/>
        </authorList>
    </citation>
    <scope>NUCLEOTIDE SEQUENCE [LARGE SCALE GENOMIC DNA]</scope>
    <source>
        <strain evidence="5">JCM 17225</strain>
    </source>
</reference>
<feature type="chain" id="PRO_5047440304" evidence="2">
    <location>
        <begin position="16"/>
        <end position="1312"/>
    </location>
</feature>
<proteinExistence type="predicted"/>
<feature type="domain" description="Calcineurin-like phosphoesterase" evidence="3">
    <location>
        <begin position="52"/>
        <end position="261"/>
    </location>
</feature>
<name>A0ABP7UG65_9BACT</name>
<dbReference type="InterPro" id="IPR029052">
    <property type="entry name" value="Metallo-depent_PP-like"/>
</dbReference>
<evidence type="ECO:0000256" key="2">
    <source>
        <dbReference type="SAM" id="SignalP"/>
    </source>
</evidence>
<dbReference type="Proteomes" id="UP001501469">
    <property type="component" value="Unassembled WGS sequence"/>
</dbReference>
<organism evidence="4 5">
    <name type="scientific">Hymenobacter glaciei</name>
    <dbReference type="NCBI Taxonomy" id="877209"/>
    <lineage>
        <taxon>Bacteria</taxon>
        <taxon>Pseudomonadati</taxon>
        <taxon>Bacteroidota</taxon>
        <taxon>Cytophagia</taxon>
        <taxon>Cytophagales</taxon>
        <taxon>Hymenobacteraceae</taxon>
        <taxon>Hymenobacter</taxon>
    </lineage>
</organism>